<evidence type="ECO:0000256" key="3">
    <source>
        <dbReference type="ARBA" id="ARBA00022795"/>
    </source>
</evidence>
<keyword evidence="6" id="KW-0966">Cell projection</keyword>
<keyword evidence="3" id="KW-1005">Bacterial flagellum biogenesis</keyword>
<dbReference type="CDD" id="cd17470">
    <property type="entry name" value="T3SS_Flik_C"/>
    <property type="match status" value="1"/>
</dbReference>
<evidence type="ECO:0000313" key="7">
    <source>
        <dbReference type="Proteomes" id="UP001256827"/>
    </source>
</evidence>
<name>A0ABY9SXH9_BREBE</name>
<keyword evidence="6" id="KW-0969">Cilium</keyword>
<protein>
    <submittedName>
        <fullName evidence="6">Flagellar hook-length control protein FliK</fullName>
    </submittedName>
</protein>
<keyword evidence="6" id="KW-0282">Flagellum</keyword>
<feature type="region of interest" description="Disordered" evidence="4">
    <location>
        <begin position="198"/>
        <end position="250"/>
    </location>
</feature>
<feature type="region of interest" description="Disordered" evidence="4">
    <location>
        <begin position="348"/>
        <end position="369"/>
    </location>
</feature>
<dbReference type="PRINTS" id="PR01007">
    <property type="entry name" value="FLGHOOKFLIK"/>
</dbReference>
<feature type="domain" description="Flagellar hook-length control protein-like C-terminal" evidence="5">
    <location>
        <begin position="265"/>
        <end position="345"/>
    </location>
</feature>
<evidence type="ECO:0000313" key="6">
    <source>
        <dbReference type="EMBL" id="WNC12541.1"/>
    </source>
</evidence>
<dbReference type="Gene3D" id="3.30.750.140">
    <property type="match status" value="1"/>
</dbReference>
<proteinExistence type="inferred from homology"/>
<evidence type="ECO:0000256" key="4">
    <source>
        <dbReference type="SAM" id="MobiDB-lite"/>
    </source>
</evidence>
<accession>A0ABY9SXH9</accession>
<evidence type="ECO:0000259" key="5">
    <source>
        <dbReference type="Pfam" id="PF02120"/>
    </source>
</evidence>
<dbReference type="Pfam" id="PF02120">
    <property type="entry name" value="Flg_hook"/>
    <property type="match status" value="1"/>
</dbReference>
<dbReference type="Proteomes" id="UP001256827">
    <property type="component" value="Chromosome"/>
</dbReference>
<dbReference type="EMBL" id="CP134050">
    <property type="protein sequence ID" value="WNC12541.1"/>
    <property type="molecule type" value="Genomic_DNA"/>
</dbReference>
<dbReference type="RefSeq" id="WP_310764019.1">
    <property type="nucleotide sequence ID" value="NZ_CP134050.1"/>
</dbReference>
<organism evidence="6 7">
    <name type="scientific">Brevibacillus brevis</name>
    <name type="common">Bacillus brevis</name>
    <dbReference type="NCBI Taxonomy" id="1393"/>
    <lineage>
        <taxon>Bacteria</taxon>
        <taxon>Bacillati</taxon>
        <taxon>Bacillota</taxon>
        <taxon>Bacilli</taxon>
        <taxon>Bacillales</taxon>
        <taxon>Paenibacillaceae</taxon>
        <taxon>Brevibacillus</taxon>
    </lineage>
</organism>
<evidence type="ECO:0000256" key="1">
    <source>
        <dbReference type="ARBA" id="ARBA00003944"/>
    </source>
</evidence>
<comment type="similarity">
    <text evidence="2">Belongs to the FliK family.</text>
</comment>
<keyword evidence="7" id="KW-1185">Reference proteome</keyword>
<feature type="compositionally biased region" description="Basic and acidic residues" evidence="4">
    <location>
        <begin position="354"/>
        <end position="367"/>
    </location>
</feature>
<gene>
    <name evidence="6" type="ORF">RGB73_17585</name>
</gene>
<reference evidence="6 7" key="1">
    <citation type="submission" date="2023-09" db="EMBL/GenBank/DDBJ databases">
        <title>Complete Genome and Methylome dissection of Bacillus brevis NEB573 original source of BbsI restriction endonuclease.</title>
        <authorList>
            <person name="Fomenkov A."/>
            <person name="Roberts R.D."/>
        </authorList>
    </citation>
    <scope>NUCLEOTIDE SEQUENCE [LARGE SCALE GENOMIC DNA]</scope>
    <source>
        <strain evidence="6 7">NEB573</strain>
    </source>
</reference>
<evidence type="ECO:0000256" key="2">
    <source>
        <dbReference type="ARBA" id="ARBA00009149"/>
    </source>
</evidence>
<dbReference type="InterPro" id="IPR021136">
    <property type="entry name" value="Flagellar_hook_control-like_C"/>
</dbReference>
<feature type="region of interest" description="Disordered" evidence="4">
    <location>
        <begin position="143"/>
        <end position="176"/>
    </location>
</feature>
<feature type="compositionally biased region" description="Polar residues" evidence="4">
    <location>
        <begin position="198"/>
        <end position="229"/>
    </location>
</feature>
<dbReference type="InterPro" id="IPR038610">
    <property type="entry name" value="FliK-like_C_sf"/>
</dbReference>
<comment type="function">
    <text evidence="1">Controls the length of the flagellar hook.</text>
</comment>
<sequence length="404" mass="43213">MNVASVTTSVGVGSGATATAGTATGGAGLGDLFSMQMIQALQSLPDPDATLAPEGLSEDDMDALQELMALLAQMLSSGEQLPQELGAALEDKAGAVDQLLQKAQSQFPGIQEDWKQLMTKLSEGEPASAEMEKLAELLEALKNQKGSQETGKKSPLLARSEVTGGPQVQPELEKSVQPLRFHQGLSAYKAEAGIPSQTVQPSLQGSGLSNQNGNEESSQPFANAQGTVATPTPQQTNQTLPQPSVPAHQVHASQVTQQVTQIFVKQMKLSQVEGVHEAKLILNPQSLGQVDVTIKSHNGVITAHFSAETQAGKDLLDNQLPQLRAALAQQGLQVDRLEVSQQQETAFSFQGQRDQARQQQENKREAEQQQDQEFALDALVDNTESTESLWNRLRETAQGIGDIV</sequence>
<dbReference type="InterPro" id="IPR001635">
    <property type="entry name" value="Flag_hook_Flik"/>
</dbReference>
<feature type="compositionally biased region" description="Low complexity" evidence="4">
    <location>
        <begin position="230"/>
        <end position="242"/>
    </location>
</feature>